<feature type="compositionally biased region" description="Low complexity" evidence="6">
    <location>
        <begin position="155"/>
        <end position="169"/>
    </location>
</feature>
<feature type="region of interest" description="Disordered" evidence="6">
    <location>
        <begin position="109"/>
        <end position="169"/>
    </location>
</feature>
<evidence type="ECO:0000256" key="4">
    <source>
        <dbReference type="ARBA" id="ARBA00022980"/>
    </source>
</evidence>
<dbReference type="InParanoid" id="G0R2M7"/>
<keyword evidence="3" id="KW-0963">Cytoplasm</keyword>
<dbReference type="InterPro" id="IPR036388">
    <property type="entry name" value="WH-like_DNA-bd_sf"/>
</dbReference>
<comment type="similarity">
    <text evidence="2">Belongs to the eukaryotic ribosomal protein eS10 family.</text>
</comment>
<dbReference type="GO" id="GO:0003723">
    <property type="term" value="F:RNA binding"/>
    <property type="evidence" value="ECO:0007669"/>
    <property type="project" value="TreeGrafter"/>
</dbReference>
<protein>
    <recommendedName>
        <fullName evidence="7">Plectin/eS10 N-terminal domain-containing protein</fullName>
    </recommendedName>
</protein>
<dbReference type="GeneID" id="14904367"/>
<dbReference type="RefSeq" id="XP_004027636.1">
    <property type="nucleotide sequence ID" value="XM_004027587.1"/>
</dbReference>
<evidence type="ECO:0000256" key="6">
    <source>
        <dbReference type="SAM" id="MobiDB-lite"/>
    </source>
</evidence>
<dbReference type="STRING" id="857967.G0R2M7"/>
<keyword evidence="4" id="KW-0689">Ribosomal protein</keyword>
<evidence type="ECO:0000313" key="8">
    <source>
        <dbReference type="EMBL" id="EGR28291.1"/>
    </source>
</evidence>
<organism evidence="8 9">
    <name type="scientific">Ichthyophthirius multifiliis</name>
    <name type="common">White spot disease agent</name>
    <name type="synonym">Ich</name>
    <dbReference type="NCBI Taxonomy" id="5932"/>
    <lineage>
        <taxon>Eukaryota</taxon>
        <taxon>Sar</taxon>
        <taxon>Alveolata</taxon>
        <taxon>Ciliophora</taxon>
        <taxon>Intramacronucleata</taxon>
        <taxon>Oligohymenophorea</taxon>
        <taxon>Hymenostomatida</taxon>
        <taxon>Ophryoglenina</taxon>
        <taxon>Ichthyophthirius</taxon>
    </lineage>
</organism>
<evidence type="ECO:0000256" key="5">
    <source>
        <dbReference type="ARBA" id="ARBA00023274"/>
    </source>
</evidence>
<dbReference type="Pfam" id="PF03501">
    <property type="entry name" value="S10_plectin"/>
    <property type="match status" value="1"/>
</dbReference>
<proteinExistence type="inferred from homology"/>
<dbReference type="InterPro" id="IPR037447">
    <property type="entry name" value="Ribosomal_eS10"/>
</dbReference>
<accession>G0R2M7</accession>
<evidence type="ECO:0000256" key="2">
    <source>
        <dbReference type="ARBA" id="ARBA00007278"/>
    </source>
</evidence>
<feature type="non-terminal residue" evidence="8">
    <location>
        <position position="1"/>
    </location>
</feature>
<name>G0R2M7_ICHMU</name>
<keyword evidence="9" id="KW-1185">Reference proteome</keyword>
<evidence type="ECO:0000256" key="1">
    <source>
        <dbReference type="ARBA" id="ARBA00004496"/>
    </source>
</evidence>
<dbReference type="Gene3D" id="1.10.10.10">
    <property type="entry name" value="Winged helix-like DNA-binding domain superfamily/Winged helix DNA-binding domain"/>
    <property type="match status" value="1"/>
</dbReference>
<evidence type="ECO:0000313" key="9">
    <source>
        <dbReference type="Proteomes" id="UP000008983"/>
    </source>
</evidence>
<gene>
    <name evidence="8" type="ORF">IMG5_179480</name>
</gene>
<dbReference type="GO" id="GO:0022627">
    <property type="term" value="C:cytosolic small ribosomal subunit"/>
    <property type="evidence" value="ECO:0007669"/>
    <property type="project" value="TreeGrafter"/>
</dbReference>
<feature type="compositionally biased region" description="Gly residues" evidence="6">
    <location>
        <begin position="131"/>
        <end position="144"/>
    </location>
</feature>
<keyword evidence="5" id="KW-0687">Ribonucleoprotein</keyword>
<dbReference type="FunCoup" id="G0R2M7">
    <property type="interactions" value="444"/>
</dbReference>
<evidence type="ECO:0000256" key="3">
    <source>
        <dbReference type="ARBA" id="ARBA00022490"/>
    </source>
</evidence>
<dbReference type="AlphaFoldDB" id="G0R2M7"/>
<comment type="subcellular location">
    <subcellularLocation>
        <location evidence="1">Cytoplasm</location>
    </subcellularLocation>
</comment>
<reference evidence="8 9" key="1">
    <citation type="submission" date="2011-07" db="EMBL/GenBank/DDBJ databases">
        <authorList>
            <person name="Coyne R."/>
            <person name="Brami D."/>
            <person name="Johnson J."/>
            <person name="Hostetler J."/>
            <person name="Hannick L."/>
            <person name="Clark T."/>
            <person name="Cassidy-Hanley D."/>
            <person name="Inman J."/>
        </authorList>
    </citation>
    <scope>NUCLEOTIDE SEQUENCE [LARGE SCALE GENOMIC DNA]</scope>
    <source>
        <strain evidence="8 9">G5</strain>
    </source>
</reference>
<dbReference type="Proteomes" id="UP000008983">
    <property type="component" value="Unassembled WGS sequence"/>
</dbReference>
<evidence type="ECO:0000259" key="7">
    <source>
        <dbReference type="Pfam" id="PF03501"/>
    </source>
</evidence>
<dbReference type="OMA" id="YRRRDQE"/>
<dbReference type="GO" id="GO:0003735">
    <property type="term" value="F:structural constituent of ribosome"/>
    <property type="evidence" value="ECO:0007669"/>
    <property type="project" value="TreeGrafter"/>
</dbReference>
<dbReference type="OrthoDB" id="310040at2759"/>
<sequence>KQKNKKLKQNMVHVPKQTKIKIYKQLLNDGVFVLKKDFQGNHEETGVPNLHCYILLRSLKDRGLMEEVYNWGFTYLYLNLKGCEYLKEKLGISADNVIPNTFKASKQNYISREEEDEEGRAKRRFNNPRGGARGEGGRRGYGQGGRRREGENQGEEQQQQEQQQEQTAQ</sequence>
<feature type="domain" description="Plectin/eS10 N-terminal" evidence="7">
    <location>
        <begin position="14"/>
        <end position="105"/>
    </location>
</feature>
<dbReference type="eggNOG" id="KOG3344">
    <property type="taxonomic scope" value="Eukaryota"/>
</dbReference>
<dbReference type="InterPro" id="IPR005326">
    <property type="entry name" value="Plectin_eS10_N"/>
</dbReference>
<dbReference type="PANTHER" id="PTHR12146:SF0">
    <property type="entry name" value="RIBOSOMAL PROTEIN S10"/>
    <property type="match status" value="1"/>
</dbReference>
<dbReference type="EMBL" id="GL984270">
    <property type="protein sequence ID" value="EGR28291.1"/>
    <property type="molecule type" value="Genomic_DNA"/>
</dbReference>
<dbReference type="PANTHER" id="PTHR12146">
    <property type="entry name" value="40S RIBOSOMAL PROTEIN S10"/>
    <property type="match status" value="1"/>
</dbReference>